<organism evidence="2 3">
    <name type="scientific">Methyloversatilis universalis (strain ATCC BAA-1314 / DSM 25237 / JCM 13912 / CCUG 52030 / FAM5)</name>
    <dbReference type="NCBI Taxonomy" id="1000565"/>
    <lineage>
        <taxon>Bacteria</taxon>
        <taxon>Pseudomonadati</taxon>
        <taxon>Pseudomonadota</taxon>
        <taxon>Betaproteobacteria</taxon>
        <taxon>Nitrosomonadales</taxon>
        <taxon>Sterolibacteriaceae</taxon>
        <taxon>Methyloversatilis</taxon>
    </lineage>
</organism>
<keyword evidence="3" id="KW-1185">Reference proteome</keyword>
<evidence type="ECO:0000256" key="1">
    <source>
        <dbReference type="SAM" id="MobiDB-lite"/>
    </source>
</evidence>
<gene>
    <name evidence="2" type="ORF">METUNv1_00816</name>
</gene>
<accession>F5R914</accession>
<feature type="compositionally biased region" description="Basic and acidic residues" evidence="1">
    <location>
        <begin position="109"/>
        <end position="120"/>
    </location>
</feature>
<comment type="caution">
    <text evidence="2">The sequence shown here is derived from an EMBL/GenBank/DDBJ whole genome shotgun (WGS) entry which is preliminary data.</text>
</comment>
<dbReference type="STRING" id="1000565.METUNv1_00816"/>
<dbReference type="EMBL" id="AFHG01000030">
    <property type="protein sequence ID" value="EGK72981.1"/>
    <property type="molecule type" value="Genomic_DNA"/>
</dbReference>
<protein>
    <submittedName>
        <fullName evidence="2">Uncharacterized protein</fullName>
    </submittedName>
</protein>
<reference evidence="2 3" key="1">
    <citation type="journal article" date="2011" name="J. Bacteriol.">
        <title>Genome sequence of Methyloversatilis universalis FAM5T, a methylotrophic representative of the order Rhodocyclales.</title>
        <authorList>
            <person name="Kittichotirat W."/>
            <person name="Good N.M."/>
            <person name="Hall R."/>
            <person name="Bringel F."/>
            <person name="Lajus A."/>
            <person name="Medigue C."/>
            <person name="Smalley N.E."/>
            <person name="Beck D."/>
            <person name="Bumgarner R."/>
            <person name="Vuilleumier S."/>
            <person name="Kalyuzhnaya M.G."/>
        </authorList>
    </citation>
    <scope>NUCLEOTIDE SEQUENCE [LARGE SCALE GENOMIC DNA]</scope>
    <source>
        <strain evidence="3">ATCC BAA-1314 / JCM 13912 / FAM5</strain>
    </source>
</reference>
<proteinExistence type="predicted"/>
<dbReference type="Proteomes" id="UP000005019">
    <property type="component" value="Unassembled WGS sequence"/>
</dbReference>
<feature type="compositionally biased region" description="Basic residues" evidence="1">
    <location>
        <begin position="75"/>
        <end position="84"/>
    </location>
</feature>
<feature type="region of interest" description="Disordered" evidence="1">
    <location>
        <begin position="1"/>
        <end position="168"/>
    </location>
</feature>
<feature type="compositionally biased region" description="Low complexity" evidence="1">
    <location>
        <begin position="152"/>
        <end position="166"/>
    </location>
</feature>
<evidence type="ECO:0000313" key="2">
    <source>
        <dbReference type="EMBL" id="EGK72981.1"/>
    </source>
</evidence>
<evidence type="ECO:0000313" key="3">
    <source>
        <dbReference type="Proteomes" id="UP000005019"/>
    </source>
</evidence>
<sequence>MRPAAAAARHGHRSIRSGRSAAARADRRRPSGDHAAAGHRGHALPERGAAGRRHRGRSVRALPGTVGTAADRAVARRRRRHRQRPVPAEAAGRRCTRRRRLGPCLPAGRHGDPGRTEAAGHRNPAYPSVPRRDAGRRRARVRSGRAPPPLPARRGQGAPAGRFARPCRGGIHPGREGRAAYPRRHVQSRLPFPSGRHRPAVRRSARLGALNDLTLQHLVLPDARALSRLLPFPADFPWRASPIPRP</sequence>
<name>F5R914_METUF</name>
<feature type="compositionally biased region" description="Basic residues" evidence="1">
    <location>
        <begin position="134"/>
        <end position="143"/>
    </location>
</feature>
<dbReference type="AlphaFoldDB" id="F5R914"/>